<feature type="non-terminal residue" evidence="1">
    <location>
        <position position="1"/>
    </location>
</feature>
<protein>
    <submittedName>
        <fullName evidence="1">Uncharacterized protein</fullName>
    </submittedName>
</protein>
<name>A0A1D2ADT2_AUXPR</name>
<dbReference type="EMBL" id="GDKF01001529">
    <property type="protein sequence ID" value="JAT77093.1"/>
    <property type="molecule type" value="Transcribed_RNA"/>
</dbReference>
<reference evidence="1" key="1">
    <citation type="submission" date="2015-08" db="EMBL/GenBank/DDBJ databases">
        <authorList>
            <person name="Babu N.S."/>
            <person name="Beckwith C.J."/>
            <person name="Beseler K.G."/>
            <person name="Brison A."/>
            <person name="Carone J.V."/>
            <person name="Caskin T.P."/>
            <person name="Diamond M."/>
            <person name="Durham M.E."/>
            <person name="Foxe J.M."/>
            <person name="Go M."/>
            <person name="Henderson B.A."/>
            <person name="Jones I.B."/>
            <person name="McGettigan J.A."/>
            <person name="Micheletti S.J."/>
            <person name="Nasrallah M.E."/>
            <person name="Ortiz D."/>
            <person name="Piller C.R."/>
            <person name="Privatt S.R."/>
            <person name="Schneider S.L."/>
            <person name="Sharp S."/>
            <person name="Smith T.C."/>
            <person name="Stanton J.D."/>
            <person name="Ullery H.E."/>
            <person name="Wilson R.J."/>
            <person name="Serrano M.G."/>
            <person name="Buck G."/>
            <person name="Lee V."/>
            <person name="Wang Y."/>
            <person name="Carvalho R."/>
            <person name="Voegtly L."/>
            <person name="Shi R."/>
            <person name="Duckworth R."/>
            <person name="Johnson A."/>
            <person name="Loviza R."/>
            <person name="Walstead R."/>
            <person name="Shah Z."/>
            <person name="Kiflezghi M."/>
            <person name="Wade K."/>
            <person name="Ball S.L."/>
            <person name="Bradley K.W."/>
            <person name="Asai D.J."/>
            <person name="Bowman C.A."/>
            <person name="Russell D.A."/>
            <person name="Pope W.H."/>
            <person name="Jacobs-Sera D."/>
            <person name="Hendrix R.W."/>
            <person name="Hatfull G.F."/>
        </authorList>
    </citation>
    <scope>NUCLEOTIDE SEQUENCE</scope>
</reference>
<proteinExistence type="predicted"/>
<sequence length="315" mass="33628">PDPLISTLVHDFRASGMGVGRSPEVAGTTTGPVVPGRGTCLPRRARTQRGPSRAHLVSCRAYTGTRGAPDGDPAATERVLRYPDGQERRIRYPLPTTETSEETLVEAWETLNAYKSSTGWSPRAQPALRDEANSQVPNSPLALLKRMTSPEFLARAVAEEEKLERSYRVHEGCPWPAPRPLYVLALSEGGPASGAPGALHTLRTRLPLAGVQDELNQAMGWSSPRIACSRVADGVVAFRTLVAAEAYAAELEEARGLPHASVAVVETASHALFRSTAAAQAVVVVLADEADGSGPPGPLQLAGALLRRTREERLK</sequence>
<evidence type="ECO:0000313" key="1">
    <source>
        <dbReference type="EMBL" id="JAT77093.1"/>
    </source>
</evidence>
<organism evidence="1">
    <name type="scientific">Auxenochlorella protothecoides</name>
    <name type="common">Green microalga</name>
    <name type="synonym">Chlorella protothecoides</name>
    <dbReference type="NCBI Taxonomy" id="3075"/>
    <lineage>
        <taxon>Eukaryota</taxon>
        <taxon>Viridiplantae</taxon>
        <taxon>Chlorophyta</taxon>
        <taxon>core chlorophytes</taxon>
        <taxon>Trebouxiophyceae</taxon>
        <taxon>Chlorellales</taxon>
        <taxon>Chlorellaceae</taxon>
        <taxon>Auxenochlorella</taxon>
    </lineage>
</organism>
<accession>A0A1D2ADT2</accession>
<gene>
    <name evidence="1" type="ORF">g.20241</name>
</gene>
<dbReference type="AlphaFoldDB" id="A0A1D2ADT2"/>